<comment type="caution">
    <text evidence="1">The sequence shown here is derived from an EMBL/GenBank/DDBJ whole genome shotgun (WGS) entry which is preliminary data.</text>
</comment>
<sequence length="142" mass="16543">MIVFDYGIQTGDDEDIPDYALRDLFDEGIQPEQNKQLVPKPLTYEESLADGFRGYKTKKQMYVDPQYLPPEQQDLPPEYDYDEVPDYALDEEDRINTILKELEITDYDYVEKIVNEPEMTTQKISTFLNNKVLSLQSSGEIS</sequence>
<protein>
    <submittedName>
        <fullName evidence="1">Uncharacterized protein</fullName>
    </submittedName>
</protein>
<dbReference type="EMBL" id="CALNXK010000106">
    <property type="protein sequence ID" value="CAH3157044.1"/>
    <property type="molecule type" value="Genomic_DNA"/>
</dbReference>
<keyword evidence="2" id="KW-1185">Reference proteome</keyword>
<accession>A0ABN8Q8A2</accession>
<organism evidence="1 2">
    <name type="scientific">Porites lobata</name>
    <dbReference type="NCBI Taxonomy" id="104759"/>
    <lineage>
        <taxon>Eukaryota</taxon>
        <taxon>Metazoa</taxon>
        <taxon>Cnidaria</taxon>
        <taxon>Anthozoa</taxon>
        <taxon>Hexacorallia</taxon>
        <taxon>Scleractinia</taxon>
        <taxon>Fungiina</taxon>
        <taxon>Poritidae</taxon>
        <taxon>Porites</taxon>
    </lineage>
</organism>
<reference evidence="1 2" key="1">
    <citation type="submission" date="2022-05" db="EMBL/GenBank/DDBJ databases">
        <authorList>
            <consortium name="Genoscope - CEA"/>
            <person name="William W."/>
        </authorList>
    </citation>
    <scope>NUCLEOTIDE SEQUENCE [LARGE SCALE GENOMIC DNA]</scope>
</reference>
<name>A0ABN8Q8A2_9CNID</name>
<evidence type="ECO:0000313" key="1">
    <source>
        <dbReference type="EMBL" id="CAH3157044.1"/>
    </source>
</evidence>
<evidence type="ECO:0000313" key="2">
    <source>
        <dbReference type="Proteomes" id="UP001159405"/>
    </source>
</evidence>
<proteinExistence type="predicted"/>
<dbReference type="Proteomes" id="UP001159405">
    <property type="component" value="Unassembled WGS sequence"/>
</dbReference>
<gene>
    <name evidence="1" type="ORF">PLOB_00002079</name>
</gene>